<dbReference type="HOGENOM" id="CLU_128773_0_0_10"/>
<dbReference type="Pfam" id="PF14129">
    <property type="entry name" value="DUF4296"/>
    <property type="match status" value="1"/>
</dbReference>
<dbReference type="InterPro" id="IPR025381">
    <property type="entry name" value="DUF4296"/>
</dbReference>
<dbReference type="RefSeq" id="WP_008506041.1">
    <property type="nucleotide sequence ID" value="NZ_CM001403.1"/>
</dbReference>
<dbReference type="EMBL" id="CM001403">
    <property type="protein sequence ID" value="EHQ26079.1"/>
    <property type="molecule type" value="Genomic_DNA"/>
</dbReference>
<evidence type="ECO:0000256" key="1">
    <source>
        <dbReference type="SAM" id="MobiDB-lite"/>
    </source>
</evidence>
<evidence type="ECO:0000259" key="2">
    <source>
        <dbReference type="Pfam" id="PF14129"/>
    </source>
</evidence>
<dbReference type="OrthoDB" id="678784at2"/>
<dbReference type="STRING" id="714943.Mucpa_1932"/>
<protein>
    <recommendedName>
        <fullName evidence="2">DUF4296 domain-containing protein</fullName>
    </recommendedName>
</protein>
<evidence type="ECO:0000313" key="3">
    <source>
        <dbReference type="EMBL" id="EHQ26079.1"/>
    </source>
</evidence>
<proteinExistence type="predicted"/>
<sequence length="184" mass="20903">MRFYLILFFCFSIFFIGCTEDKRKIPAGIIPEHDMAELITDIHIVDGSLYNIPQIPDSLAKHGLGLYLAVFKVHNTDTAEFKKSLKFYSTRPDILSEIYAGVNKRLDKKLDSLKKIKPKINKDSVKKAILKHKADSLQKVKPNIDSLQKVKAKAKIDSLKKASLKKKPHSSKKSKHKNKNALSK</sequence>
<name>H1YD22_9SPHI</name>
<evidence type="ECO:0000313" key="4">
    <source>
        <dbReference type="Proteomes" id="UP000002774"/>
    </source>
</evidence>
<dbReference type="PROSITE" id="PS51257">
    <property type="entry name" value="PROKAR_LIPOPROTEIN"/>
    <property type="match status" value="1"/>
</dbReference>
<organism evidence="3 4">
    <name type="scientific">Mucilaginibacter paludis DSM 18603</name>
    <dbReference type="NCBI Taxonomy" id="714943"/>
    <lineage>
        <taxon>Bacteria</taxon>
        <taxon>Pseudomonadati</taxon>
        <taxon>Bacteroidota</taxon>
        <taxon>Sphingobacteriia</taxon>
        <taxon>Sphingobacteriales</taxon>
        <taxon>Sphingobacteriaceae</taxon>
        <taxon>Mucilaginibacter</taxon>
    </lineage>
</organism>
<reference evidence="3" key="1">
    <citation type="submission" date="2011-09" db="EMBL/GenBank/DDBJ databases">
        <title>The permanent draft genome of Mucilaginibacter paludis DSM 18603.</title>
        <authorList>
            <consortium name="US DOE Joint Genome Institute (JGI-PGF)"/>
            <person name="Lucas S."/>
            <person name="Han J."/>
            <person name="Lapidus A."/>
            <person name="Bruce D."/>
            <person name="Goodwin L."/>
            <person name="Pitluck S."/>
            <person name="Peters L."/>
            <person name="Kyrpides N."/>
            <person name="Mavromatis K."/>
            <person name="Ivanova N."/>
            <person name="Mikhailova N."/>
            <person name="Held B."/>
            <person name="Detter J.C."/>
            <person name="Tapia R."/>
            <person name="Han C."/>
            <person name="Land M."/>
            <person name="Hauser L."/>
            <person name="Markowitz V."/>
            <person name="Cheng J.-F."/>
            <person name="Hugenholtz P."/>
            <person name="Woyke T."/>
            <person name="Wu D."/>
            <person name="Tindall B."/>
            <person name="Brambilla E."/>
            <person name="Klenk H.-P."/>
            <person name="Eisen J.A."/>
        </authorList>
    </citation>
    <scope>NUCLEOTIDE SEQUENCE [LARGE SCALE GENOMIC DNA]</scope>
    <source>
        <strain evidence="3">DSM 18603</strain>
    </source>
</reference>
<dbReference type="Proteomes" id="UP000002774">
    <property type="component" value="Chromosome"/>
</dbReference>
<feature type="domain" description="DUF4296" evidence="2">
    <location>
        <begin position="26"/>
        <end position="110"/>
    </location>
</feature>
<feature type="compositionally biased region" description="Basic residues" evidence="1">
    <location>
        <begin position="162"/>
        <end position="184"/>
    </location>
</feature>
<feature type="region of interest" description="Disordered" evidence="1">
    <location>
        <begin position="157"/>
        <end position="184"/>
    </location>
</feature>
<dbReference type="AlphaFoldDB" id="H1YD22"/>
<accession>H1YD22</accession>
<keyword evidence="4" id="KW-1185">Reference proteome</keyword>
<gene>
    <name evidence="3" type="ORF">Mucpa_1932</name>
</gene>